<keyword evidence="1" id="KW-0812">Transmembrane</keyword>
<accession>A0A9D0Z7D4</accession>
<proteinExistence type="predicted"/>
<dbReference type="Proteomes" id="UP000886874">
    <property type="component" value="Unassembled WGS sequence"/>
</dbReference>
<keyword evidence="1" id="KW-0472">Membrane</keyword>
<keyword evidence="1" id="KW-1133">Transmembrane helix</keyword>
<comment type="caution">
    <text evidence="2">The sequence shown here is derived from an EMBL/GenBank/DDBJ whole genome shotgun (WGS) entry which is preliminary data.</text>
</comment>
<protein>
    <submittedName>
        <fullName evidence="2">Uncharacterized protein</fullName>
    </submittedName>
</protein>
<evidence type="ECO:0000313" key="2">
    <source>
        <dbReference type="EMBL" id="HIQ70329.1"/>
    </source>
</evidence>
<dbReference type="EMBL" id="DVFN01000119">
    <property type="protein sequence ID" value="HIQ70329.1"/>
    <property type="molecule type" value="Genomic_DNA"/>
</dbReference>
<reference evidence="2" key="2">
    <citation type="journal article" date="2021" name="PeerJ">
        <title>Extensive microbial diversity within the chicken gut microbiome revealed by metagenomics and culture.</title>
        <authorList>
            <person name="Gilroy R."/>
            <person name="Ravi A."/>
            <person name="Getino M."/>
            <person name="Pursley I."/>
            <person name="Horton D.L."/>
            <person name="Alikhan N.F."/>
            <person name="Baker D."/>
            <person name="Gharbi K."/>
            <person name="Hall N."/>
            <person name="Watson M."/>
            <person name="Adriaenssens E.M."/>
            <person name="Foster-Nyarko E."/>
            <person name="Jarju S."/>
            <person name="Secka A."/>
            <person name="Antonio M."/>
            <person name="Oren A."/>
            <person name="Chaudhuri R.R."/>
            <person name="La Ragione R."/>
            <person name="Hildebrand F."/>
            <person name="Pallen M.J."/>
        </authorList>
    </citation>
    <scope>NUCLEOTIDE SEQUENCE</scope>
    <source>
        <strain evidence="2">ChiSjej2B20-13462</strain>
    </source>
</reference>
<name>A0A9D0Z7D4_9FIRM</name>
<gene>
    <name evidence="2" type="ORF">IAA67_08375</name>
</gene>
<feature type="transmembrane region" description="Helical" evidence="1">
    <location>
        <begin position="151"/>
        <end position="173"/>
    </location>
</feature>
<evidence type="ECO:0000256" key="1">
    <source>
        <dbReference type="SAM" id="Phobius"/>
    </source>
</evidence>
<organism evidence="2 3">
    <name type="scientific">Candidatus Avoscillospira stercorigallinarum</name>
    <dbReference type="NCBI Taxonomy" id="2840708"/>
    <lineage>
        <taxon>Bacteria</taxon>
        <taxon>Bacillati</taxon>
        <taxon>Bacillota</taxon>
        <taxon>Clostridia</taxon>
        <taxon>Eubacteriales</taxon>
        <taxon>Oscillospiraceae</taxon>
        <taxon>Oscillospiraceae incertae sedis</taxon>
        <taxon>Candidatus Avoscillospira</taxon>
    </lineage>
</organism>
<evidence type="ECO:0000313" key="3">
    <source>
        <dbReference type="Proteomes" id="UP000886874"/>
    </source>
</evidence>
<reference evidence="2" key="1">
    <citation type="submission" date="2020-10" db="EMBL/GenBank/DDBJ databases">
        <authorList>
            <person name="Gilroy R."/>
        </authorList>
    </citation>
    <scope>NUCLEOTIDE SEQUENCE</scope>
    <source>
        <strain evidence="2">ChiSjej2B20-13462</strain>
    </source>
</reference>
<sequence length="178" mass="19587">MEVLGDPAAVSYQTDLALSRISTGLAFSNFRLQRQSWRQQLLLQLILALVLGLSRLMLVSLLRYGLETAQAQRKAQTRSLLWRLGAGRMKLRRAEALLDLRHAVSASLCAALALLAWEALEEAAALRSMAAYTSLPGPLPLVALQNLIRNTHWLCLAALLAAYWLAALMRNLLAARTG</sequence>
<feature type="transmembrane region" description="Helical" evidence="1">
    <location>
        <begin position="41"/>
        <end position="64"/>
    </location>
</feature>
<dbReference type="AlphaFoldDB" id="A0A9D0Z7D4"/>